<proteinExistence type="predicted"/>
<sequence>METAYKSLIISHIERMGRIFESSIKKLNPKEEFNQIIDLFLAINKTLEKYDDGKELINGKVNTEYSDLLVDTLEAYNNNQVELINQSLINTKRYFNIWGDNLKRKLKYKVIVFGMSNITLLTEKIVDPLKADIIYYVDETGKNTGRYLNNIKIIEFKDLSDILLKPFDYFINMSANNNIAKKIQGYKLLKNRFIDYIFYKKLIVSNAEFYVKHVDFVLQEKKYTGLLTGLSYVQKGIDEKHLKGDFFNLAYPGQDLFYDFEMFKYAFQFREIQENLQHVIIGLSYFSFHYDLSLSTNEFKVHYYYPVVKTMHNNKKKKEYQIIHDQLIEFQEKLFYEHHFIESFKSEKAYYDELIHNSHIQQYNCQMRTKEEILEDISSVKQDYNKNYPLTCIENKKILNDYLSFLTKNHIKPIIVVCPTSKLYQAFTPISFRDEFYEIIGDFRSEYDFQFLDYYFSNEFDDADFYDISHIGLKGSQKFAKILNRDIEW</sequence>
<dbReference type="EMBL" id="JAOYEY010000023">
    <property type="protein sequence ID" value="MCV9884666.1"/>
    <property type="molecule type" value="Genomic_DNA"/>
</dbReference>
<dbReference type="Proteomes" id="UP001526147">
    <property type="component" value="Unassembled WGS sequence"/>
</dbReference>
<keyword evidence="2" id="KW-1185">Reference proteome</keyword>
<organism evidence="1 2">
    <name type="scientific">Metabacillus halosaccharovorans</name>
    <dbReference type="NCBI Taxonomy" id="930124"/>
    <lineage>
        <taxon>Bacteria</taxon>
        <taxon>Bacillati</taxon>
        <taxon>Bacillota</taxon>
        <taxon>Bacilli</taxon>
        <taxon>Bacillales</taxon>
        <taxon>Bacillaceae</taxon>
        <taxon>Metabacillus</taxon>
    </lineage>
</organism>
<gene>
    <name evidence="1" type="ORF">OIH86_03290</name>
</gene>
<reference evidence="1 2" key="1">
    <citation type="submission" date="2022-10" db="EMBL/GenBank/DDBJ databases">
        <title>Draft genome assembly of moderately radiation resistant bacterium Metabacillus halosaccharovorans.</title>
        <authorList>
            <person name="Pal S."/>
            <person name="Gopinathan A."/>
        </authorList>
    </citation>
    <scope>NUCLEOTIDE SEQUENCE [LARGE SCALE GENOMIC DNA]</scope>
    <source>
        <strain evidence="1 2">VITHBRA001</strain>
    </source>
</reference>
<comment type="caution">
    <text evidence="1">The sequence shown here is derived from an EMBL/GenBank/DDBJ whole genome shotgun (WGS) entry which is preliminary data.</text>
</comment>
<evidence type="ECO:0000313" key="2">
    <source>
        <dbReference type="Proteomes" id="UP001526147"/>
    </source>
</evidence>
<dbReference type="RefSeq" id="WP_264141587.1">
    <property type="nucleotide sequence ID" value="NZ_JAOYEY010000023.1"/>
</dbReference>
<evidence type="ECO:0000313" key="1">
    <source>
        <dbReference type="EMBL" id="MCV9884666.1"/>
    </source>
</evidence>
<accession>A0ABT3DCG1</accession>
<protein>
    <submittedName>
        <fullName evidence="1">Uncharacterized protein</fullName>
    </submittedName>
</protein>
<name>A0ABT3DCG1_9BACI</name>